<dbReference type="Pfam" id="PF07992">
    <property type="entry name" value="Pyr_redox_2"/>
    <property type="match status" value="1"/>
</dbReference>
<evidence type="ECO:0000256" key="2">
    <source>
        <dbReference type="ARBA" id="ARBA00001966"/>
    </source>
</evidence>
<evidence type="ECO:0000256" key="1">
    <source>
        <dbReference type="ARBA" id="ARBA00001917"/>
    </source>
</evidence>
<dbReference type="InterPro" id="IPR023753">
    <property type="entry name" value="FAD/NAD-binding_dom"/>
</dbReference>
<evidence type="ECO:0000256" key="5">
    <source>
        <dbReference type="ARBA" id="ARBA00022643"/>
    </source>
</evidence>
<evidence type="ECO:0000256" key="4">
    <source>
        <dbReference type="ARBA" id="ARBA00022630"/>
    </source>
</evidence>
<dbReference type="InterPro" id="IPR036188">
    <property type="entry name" value="FAD/NAD-bd_sf"/>
</dbReference>
<keyword evidence="5" id="KW-0288">FMN</keyword>
<comment type="similarity">
    <text evidence="3">In the N-terminal section; belongs to the NADH:flavin oxidoreductase/NADH oxidase family.</text>
</comment>
<feature type="domain" description="FAD/NAD(P)-binding" evidence="11">
    <location>
        <begin position="462"/>
        <end position="725"/>
    </location>
</feature>
<dbReference type="GO" id="GO:0016491">
    <property type="term" value="F:oxidoreductase activity"/>
    <property type="evidence" value="ECO:0007669"/>
    <property type="project" value="UniProtKB-KW"/>
</dbReference>
<comment type="cofactor">
    <cofactor evidence="1">
        <name>FMN</name>
        <dbReference type="ChEBI" id="CHEBI:58210"/>
    </cofactor>
</comment>
<dbReference type="InterPro" id="IPR001155">
    <property type="entry name" value="OxRdtase_FMN_N"/>
</dbReference>
<name>A0A4R3K2E2_9FIRM</name>
<dbReference type="PANTHER" id="PTHR42917:SF2">
    <property type="entry name" value="2,4-DIENOYL-COA REDUCTASE [(2E)-ENOYL-COA-PRODUCING]"/>
    <property type="match status" value="1"/>
</dbReference>
<dbReference type="Gene3D" id="3.20.20.70">
    <property type="entry name" value="Aldolase class I"/>
    <property type="match status" value="1"/>
</dbReference>
<dbReference type="Gene3D" id="3.40.50.720">
    <property type="entry name" value="NAD(P)-binding Rossmann-like Domain"/>
    <property type="match status" value="1"/>
</dbReference>
<keyword evidence="4" id="KW-0285">Flavoprotein</keyword>
<dbReference type="AlphaFoldDB" id="A0A4R3K2E2"/>
<dbReference type="GO" id="GO:0010181">
    <property type="term" value="F:FMN binding"/>
    <property type="evidence" value="ECO:0007669"/>
    <property type="project" value="InterPro"/>
</dbReference>
<evidence type="ECO:0000256" key="6">
    <source>
        <dbReference type="ARBA" id="ARBA00022723"/>
    </source>
</evidence>
<dbReference type="RefSeq" id="WP_132382943.1">
    <property type="nucleotide sequence ID" value="NZ_SLZZ01000024.1"/>
</dbReference>
<reference evidence="12 13" key="1">
    <citation type="submission" date="2019-03" db="EMBL/GenBank/DDBJ databases">
        <title>Genomic Encyclopedia of Type Strains, Phase IV (KMG-IV): sequencing the most valuable type-strain genomes for metagenomic binning, comparative biology and taxonomic classification.</title>
        <authorList>
            <person name="Goeker M."/>
        </authorList>
    </citation>
    <scope>NUCLEOTIDE SEQUENCE [LARGE SCALE GENOMIC DNA]</scope>
    <source>
        <strain evidence="12 13">DSM 29489</strain>
    </source>
</reference>
<accession>A0A4R3K2E2</accession>
<dbReference type="GO" id="GO:0046872">
    <property type="term" value="F:metal ion binding"/>
    <property type="evidence" value="ECO:0007669"/>
    <property type="project" value="UniProtKB-KW"/>
</dbReference>
<dbReference type="SUPFAM" id="SSF51905">
    <property type="entry name" value="FAD/NAD(P)-binding domain"/>
    <property type="match status" value="1"/>
</dbReference>
<keyword evidence="7" id="KW-0560">Oxidoreductase</keyword>
<dbReference type="OrthoDB" id="9772736at2"/>
<feature type="domain" description="NADH:flavin oxidoreductase/NADH oxidase N-terminal" evidence="10">
    <location>
        <begin position="44"/>
        <end position="410"/>
    </location>
</feature>
<evidence type="ECO:0000256" key="3">
    <source>
        <dbReference type="ARBA" id="ARBA00011048"/>
    </source>
</evidence>
<evidence type="ECO:0000256" key="7">
    <source>
        <dbReference type="ARBA" id="ARBA00023002"/>
    </source>
</evidence>
<dbReference type="InterPro" id="IPR013785">
    <property type="entry name" value="Aldolase_TIM"/>
</dbReference>
<dbReference type="Pfam" id="PF00724">
    <property type="entry name" value="Oxidored_FMN"/>
    <property type="match status" value="1"/>
</dbReference>
<proteinExistence type="inferred from homology"/>
<sequence length="760" mass="83843">MGKDNLVQELVNSYDDWPIQKEVFENCAGGTGRMTSELAPYDHLFSPIQINRMVVKNRIVMAPMGNIDMCEETGRPNDMMLQYFFARAKGGTGLLTTGLIPTSHGIDSTVTELGELSYFPRIDRSRTVLSGWRDLAQGVHAYGAKIFVQLTAGLGRVGNPQCLLTQKKLPKSASFLPNFYISSIPCFRLSDGKLNKIIKSTGQAAADAHAMGLDGVYLHGHEGYLLEQMTNPAFNHRKMSKYADWKRFGVDIVKEIRKRVGPHYPIMYRIDLSLALEECYDDRTMNETYLKRFKGGRTISQTLEYMKDLVKAGVDIFDVDLGCYDNWWLPHPPSSMPAGCFLEVAREAKRYFEENKILSNAGIPVPIVGVGKLGYPDIAEKALRAGDCDMVMLGRPLLADPEWPNKVYAGKVEKIRPCIGCQEGCLNEFVEAGHPQCAVNPRSSFESQMPENPPLAEKSRAIAVIGAGPGGVIAAVTAAKRGHKVTLFEKTNDIGGRIVAGSIAAIKYDVENYREYLVREVSQAQAEYGLEYRPNTLSDADSLKAGGYDVIITAAGTKDAVPPIEGIREATNIVQAADLFCHPEKLGKAKKIVIVGGGVVGCEMAQWLAYEYNREVTVVEMLNYFMEGVCTANRGHLLHALKRKNVKLLNMSKVVNISPAGITIEQNHDKNVPNPYNSWSPILPENIQNPMAPKIGEDWHKETIPADLVVLAAGGRPDDSLYYKALKNRSAAEIYNIGDSFSPGRIQEAVRAAYRLGISI</sequence>
<evidence type="ECO:0000256" key="9">
    <source>
        <dbReference type="ARBA" id="ARBA00023014"/>
    </source>
</evidence>
<dbReference type="Gene3D" id="3.50.50.60">
    <property type="entry name" value="FAD/NAD(P)-binding domain"/>
    <property type="match status" value="1"/>
</dbReference>
<organism evidence="12 13">
    <name type="scientific">Muricomes intestini</name>
    <dbReference type="NCBI Taxonomy" id="1796634"/>
    <lineage>
        <taxon>Bacteria</taxon>
        <taxon>Bacillati</taxon>
        <taxon>Bacillota</taxon>
        <taxon>Clostridia</taxon>
        <taxon>Lachnospirales</taxon>
        <taxon>Lachnospiraceae</taxon>
        <taxon>Muricomes</taxon>
    </lineage>
</organism>
<keyword evidence="9" id="KW-0411">Iron-sulfur</keyword>
<dbReference type="PRINTS" id="PR00469">
    <property type="entry name" value="PNDRDTASEII"/>
</dbReference>
<dbReference type="InterPro" id="IPR051793">
    <property type="entry name" value="NADH:flavin_oxidoreductase"/>
</dbReference>
<dbReference type="EMBL" id="SLZZ01000024">
    <property type="protein sequence ID" value="TCS76424.1"/>
    <property type="molecule type" value="Genomic_DNA"/>
</dbReference>
<evidence type="ECO:0000259" key="10">
    <source>
        <dbReference type="Pfam" id="PF00724"/>
    </source>
</evidence>
<keyword evidence="6" id="KW-0479">Metal-binding</keyword>
<dbReference type="Proteomes" id="UP000295726">
    <property type="component" value="Unassembled WGS sequence"/>
</dbReference>
<evidence type="ECO:0000313" key="13">
    <source>
        <dbReference type="Proteomes" id="UP000295726"/>
    </source>
</evidence>
<protein>
    <submittedName>
        <fullName evidence="12">2-enoate reductase</fullName>
    </submittedName>
</protein>
<comment type="caution">
    <text evidence="12">The sequence shown here is derived from an EMBL/GenBank/DDBJ whole genome shotgun (WGS) entry which is preliminary data.</text>
</comment>
<dbReference type="PANTHER" id="PTHR42917">
    <property type="entry name" value="2,4-DIENOYL-COA REDUCTASE"/>
    <property type="match status" value="1"/>
</dbReference>
<evidence type="ECO:0000259" key="11">
    <source>
        <dbReference type="Pfam" id="PF07992"/>
    </source>
</evidence>
<comment type="cofactor">
    <cofactor evidence="2">
        <name>[4Fe-4S] cluster</name>
        <dbReference type="ChEBI" id="CHEBI:49883"/>
    </cofactor>
</comment>
<keyword evidence="8" id="KW-0408">Iron</keyword>
<dbReference type="GO" id="GO:0051536">
    <property type="term" value="F:iron-sulfur cluster binding"/>
    <property type="evidence" value="ECO:0007669"/>
    <property type="project" value="UniProtKB-KW"/>
</dbReference>
<dbReference type="SUPFAM" id="SSF51395">
    <property type="entry name" value="FMN-linked oxidoreductases"/>
    <property type="match status" value="1"/>
</dbReference>
<gene>
    <name evidence="12" type="ORF">EDD59_12440</name>
</gene>
<dbReference type="PRINTS" id="PR00368">
    <property type="entry name" value="FADPNR"/>
</dbReference>
<keyword evidence="13" id="KW-1185">Reference proteome</keyword>
<dbReference type="CDD" id="cd02803">
    <property type="entry name" value="OYE_like_FMN_family"/>
    <property type="match status" value="1"/>
</dbReference>
<evidence type="ECO:0000256" key="8">
    <source>
        <dbReference type="ARBA" id="ARBA00023004"/>
    </source>
</evidence>
<evidence type="ECO:0000313" key="12">
    <source>
        <dbReference type="EMBL" id="TCS76424.1"/>
    </source>
</evidence>